<dbReference type="Proteomes" id="UP001050975">
    <property type="component" value="Unassembled WGS sequence"/>
</dbReference>
<dbReference type="AlphaFoldDB" id="A0AAV3XAV3"/>
<gene>
    <name evidence="2" type="ORF">MiSe_19930</name>
</gene>
<keyword evidence="1" id="KW-0175">Coiled coil</keyword>
<accession>A0AAV3XAV3</accession>
<evidence type="ECO:0000313" key="2">
    <source>
        <dbReference type="EMBL" id="GET37240.1"/>
    </source>
</evidence>
<evidence type="ECO:0008006" key="4">
    <source>
        <dbReference type="Google" id="ProtNLM"/>
    </source>
</evidence>
<name>A0AAV3XAV3_9CYAN</name>
<protein>
    <recommendedName>
        <fullName evidence="4">Chromosome segregation ATPase-like protein</fullName>
    </recommendedName>
</protein>
<dbReference type="EMBL" id="BLAY01000025">
    <property type="protein sequence ID" value="GET37240.1"/>
    <property type="molecule type" value="Genomic_DNA"/>
</dbReference>
<proteinExistence type="predicted"/>
<organism evidence="2 3">
    <name type="scientific">Microseira wollei NIES-4236</name>
    <dbReference type="NCBI Taxonomy" id="2530354"/>
    <lineage>
        <taxon>Bacteria</taxon>
        <taxon>Bacillati</taxon>
        <taxon>Cyanobacteriota</taxon>
        <taxon>Cyanophyceae</taxon>
        <taxon>Oscillatoriophycideae</taxon>
        <taxon>Aerosakkonematales</taxon>
        <taxon>Aerosakkonemataceae</taxon>
        <taxon>Microseira</taxon>
    </lineage>
</organism>
<evidence type="ECO:0000313" key="3">
    <source>
        <dbReference type="Proteomes" id="UP001050975"/>
    </source>
</evidence>
<comment type="caution">
    <text evidence="2">The sequence shown here is derived from an EMBL/GenBank/DDBJ whole genome shotgun (WGS) entry which is preliminary data.</text>
</comment>
<sequence length="169" mass="20059">MRYLAEVQKIGTLGIKTQLKLLAYQESEQIWSPVSDEETILYETANKYKAGAFVLVELNKSKQVQQIEEAARPLVGILQSYANLPKKLQRLEEDIKLWEQSYSEQKKMLNRRSLALQNREQQLKQQKEDFSHKLDRQREQLDSVWDDLDRLRQQLNLDRQKLTETLQQL</sequence>
<dbReference type="RefSeq" id="WP_226578383.1">
    <property type="nucleotide sequence ID" value="NZ_BLAY01000025.1"/>
</dbReference>
<feature type="coiled-coil region" evidence="1">
    <location>
        <begin position="81"/>
        <end position="168"/>
    </location>
</feature>
<evidence type="ECO:0000256" key="1">
    <source>
        <dbReference type="SAM" id="Coils"/>
    </source>
</evidence>
<reference evidence="2" key="1">
    <citation type="submission" date="2019-10" db="EMBL/GenBank/DDBJ databases">
        <title>Draft genome sequece of Microseira wollei NIES-4236.</title>
        <authorList>
            <person name="Yamaguchi H."/>
            <person name="Suzuki S."/>
            <person name="Kawachi M."/>
        </authorList>
    </citation>
    <scope>NUCLEOTIDE SEQUENCE</scope>
    <source>
        <strain evidence="2">NIES-4236</strain>
    </source>
</reference>
<keyword evidence="3" id="KW-1185">Reference proteome</keyword>